<evidence type="ECO:0000256" key="4">
    <source>
        <dbReference type="PIRSR" id="PIRSR001365-1"/>
    </source>
</evidence>
<protein>
    <submittedName>
        <fullName evidence="6">Dihydrodipicolinate synthase</fullName>
    </submittedName>
</protein>
<evidence type="ECO:0000313" key="6">
    <source>
        <dbReference type="EMBL" id="RMQ50272.1"/>
    </source>
</evidence>
<evidence type="ECO:0000256" key="5">
    <source>
        <dbReference type="PIRSR" id="PIRSR001365-2"/>
    </source>
</evidence>
<dbReference type="PANTHER" id="PTHR12128:SF66">
    <property type="entry name" value="4-HYDROXY-2-OXOGLUTARATE ALDOLASE, MITOCHONDRIAL"/>
    <property type="match status" value="1"/>
</dbReference>
<organism evidence="6 7">
    <name type="scientific">Pseudomonas cichorii</name>
    <dbReference type="NCBI Taxonomy" id="36746"/>
    <lineage>
        <taxon>Bacteria</taxon>
        <taxon>Pseudomonadati</taxon>
        <taxon>Pseudomonadota</taxon>
        <taxon>Gammaproteobacteria</taxon>
        <taxon>Pseudomonadales</taxon>
        <taxon>Pseudomonadaceae</taxon>
        <taxon>Pseudomonas</taxon>
    </lineage>
</organism>
<dbReference type="PRINTS" id="PR00146">
    <property type="entry name" value="DHPICSNTHASE"/>
</dbReference>
<evidence type="ECO:0000256" key="1">
    <source>
        <dbReference type="ARBA" id="ARBA00007592"/>
    </source>
</evidence>
<dbReference type="CDD" id="cd00408">
    <property type="entry name" value="DHDPS-like"/>
    <property type="match status" value="1"/>
</dbReference>
<dbReference type="SUPFAM" id="SSF51569">
    <property type="entry name" value="Aldolase"/>
    <property type="match status" value="1"/>
</dbReference>
<evidence type="ECO:0000313" key="7">
    <source>
        <dbReference type="Proteomes" id="UP000277236"/>
    </source>
</evidence>
<gene>
    <name evidence="6" type="ORF">ALQ04_04025</name>
</gene>
<comment type="caution">
    <text evidence="6">The sequence shown here is derived from an EMBL/GenBank/DDBJ whole genome shotgun (WGS) entry which is preliminary data.</text>
</comment>
<dbReference type="Gene3D" id="3.20.20.70">
    <property type="entry name" value="Aldolase class I"/>
    <property type="match status" value="1"/>
</dbReference>
<dbReference type="PIRSF" id="PIRSF001365">
    <property type="entry name" value="DHDPS"/>
    <property type="match status" value="1"/>
</dbReference>
<name>A0A3M4M8Y0_PSECI</name>
<dbReference type="PANTHER" id="PTHR12128">
    <property type="entry name" value="DIHYDRODIPICOLINATE SYNTHASE"/>
    <property type="match status" value="1"/>
</dbReference>
<dbReference type="AlphaFoldDB" id="A0A3M4M8Y0"/>
<dbReference type="SMART" id="SM01130">
    <property type="entry name" value="DHDPS"/>
    <property type="match status" value="1"/>
</dbReference>
<feature type="active site" description="Proton donor/acceptor" evidence="4">
    <location>
        <position position="156"/>
    </location>
</feature>
<dbReference type="InterPro" id="IPR002220">
    <property type="entry name" value="DapA-like"/>
</dbReference>
<evidence type="ECO:0000256" key="2">
    <source>
        <dbReference type="ARBA" id="ARBA00023239"/>
    </source>
</evidence>
<dbReference type="Pfam" id="PF00701">
    <property type="entry name" value="DHDPS"/>
    <property type="match status" value="1"/>
</dbReference>
<comment type="similarity">
    <text evidence="1 3">Belongs to the DapA family.</text>
</comment>
<feature type="active site" description="Schiff-base intermediate with substrate" evidence="4">
    <location>
        <position position="184"/>
    </location>
</feature>
<sequence>MSPIKSDGRFIGKYLPDRWREIMKFEGIYTPAITPLTPQGEIDKPAFAEVLEYLIESKVHGIIIGGSTGEYYAHTSEERIDLATQAKDVIGGRLPLIIGTGAIRTEDSVEYAKAARAIKADALLVGSPPYALPTEKENATHALTVDRAADLPIMLYNYPARMGVSMGQEYFSAVSQSRNIVAIKESSGDLAQVHNLARNYPNIGLSCGWDDQALEFFAWGARSWVCAGSNFIPREHVALYEACVIEKDFDKGRRIMSAFMPLMDFLESGKFVQSIKFGCELNGLRTGSVRAPLQGLYEHEKETLKDIVTILKREVAQVTGSANNG</sequence>
<reference evidence="6 7" key="1">
    <citation type="submission" date="2018-08" db="EMBL/GenBank/DDBJ databases">
        <title>Recombination of ecologically and evolutionarily significant loci maintains genetic cohesion in the Pseudomonas syringae species complex.</title>
        <authorList>
            <person name="Dillon M."/>
            <person name="Thakur S."/>
            <person name="Almeida R.N.D."/>
            <person name="Weir B.S."/>
            <person name="Guttman D.S."/>
        </authorList>
    </citation>
    <scope>NUCLEOTIDE SEQUENCE [LARGE SCALE GENOMIC DNA]</scope>
    <source>
        <strain evidence="6 7">ICMP 3353</strain>
    </source>
</reference>
<dbReference type="InterPro" id="IPR013785">
    <property type="entry name" value="Aldolase_TIM"/>
</dbReference>
<dbReference type="GO" id="GO:0005829">
    <property type="term" value="C:cytosol"/>
    <property type="evidence" value="ECO:0007669"/>
    <property type="project" value="TreeGrafter"/>
</dbReference>
<feature type="binding site" evidence="5">
    <location>
        <position position="68"/>
    </location>
    <ligand>
        <name>pyruvate</name>
        <dbReference type="ChEBI" id="CHEBI:15361"/>
    </ligand>
</feature>
<accession>A0A3M4M8Y0</accession>
<dbReference type="Proteomes" id="UP000277236">
    <property type="component" value="Unassembled WGS sequence"/>
</dbReference>
<dbReference type="GO" id="GO:0008840">
    <property type="term" value="F:4-hydroxy-tetrahydrodipicolinate synthase activity"/>
    <property type="evidence" value="ECO:0007669"/>
    <property type="project" value="TreeGrafter"/>
</dbReference>
<dbReference type="EMBL" id="RBRE01000012">
    <property type="protein sequence ID" value="RMQ50272.1"/>
    <property type="molecule type" value="Genomic_DNA"/>
</dbReference>
<keyword evidence="2 3" id="KW-0456">Lyase</keyword>
<proteinExistence type="inferred from homology"/>
<evidence type="ECO:0000256" key="3">
    <source>
        <dbReference type="PIRNR" id="PIRNR001365"/>
    </source>
</evidence>
<feature type="binding site" evidence="5">
    <location>
        <position position="225"/>
    </location>
    <ligand>
        <name>pyruvate</name>
        <dbReference type="ChEBI" id="CHEBI:15361"/>
    </ligand>
</feature>